<dbReference type="RefSeq" id="WP_207328560.1">
    <property type="nucleotide sequence ID" value="NZ_JAFMYW010000002.1"/>
</dbReference>
<evidence type="ECO:0000313" key="2">
    <source>
        <dbReference type="EMBL" id="MBO0948601.1"/>
    </source>
</evidence>
<keyword evidence="3" id="KW-1185">Reference proteome</keyword>
<evidence type="ECO:0008006" key="4">
    <source>
        <dbReference type="Google" id="ProtNLM"/>
    </source>
</evidence>
<dbReference type="PROSITE" id="PS51257">
    <property type="entry name" value="PROKAR_LIPOPROTEIN"/>
    <property type="match status" value="1"/>
</dbReference>
<name>A0ABS3JGQ7_9BACT</name>
<reference evidence="2 3" key="1">
    <citation type="submission" date="2021-03" db="EMBL/GenBank/DDBJ databases">
        <title>Fibrella sp. HMF5405 genome sequencing and assembly.</title>
        <authorList>
            <person name="Kang H."/>
            <person name="Kim H."/>
            <person name="Bae S."/>
            <person name="Joh K."/>
        </authorList>
    </citation>
    <scope>NUCLEOTIDE SEQUENCE [LARGE SCALE GENOMIC DNA]</scope>
    <source>
        <strain evidence="2 3">HMF5405</strain>
    </source>
</reference>
<gene>
    <name evidence="2" type="ORF">J2I46_08425</name>
</gene>
<dbReference type="EMBL" id="JAFMYW010000002">
    <property type="protein sequence ID" value="MBO0948601.1"/>
    <property type="molecule type" value="Genomic_DNA"/>
</dbReference>
<protein>
    <recommendedName>
        <fullName evidence="4">Tetratricopeptide repeat protein</fullName>
    </recommendedName>
</protein>
<evidence type="ECO:0000313" key="3">
    <source>
        <dbReference type="Proteomes" id="UP000664628"/>
    </source>
</evidence>
<evidence type="ECO:0000256" key="1">
    <source>
        <dbReference type="SAM" id="MobiDB-lite"/>
    </source>
</evidence>
<proteinExistence type="predicted"/>
<feature type="compositionally biased region" description="Polar residues" evidence="1">
    <location>
        <begin position="481"/>
        <end position="502"/>
    </location>
</feature>
<accession>A0ABS3JGQ7</accession>
<organism evidence="2 3">
    <name type="scientific">Fibrella forsythiae</name>
    <dbReference type="NCBI Taxonomy" id="2817061"/>
    <lineage>
        <taxon>Bacteria</taxon>
        <taxon>Pseudomonadati</taxon>
        <taxon>Bacteroidota</taxon>
        <taxon>Cytophagia</taxon>
        <taxon>Cytophagales</taxon>
        <taxon>Spirosomataceae</taxon>
        <taxon>Fibrella</taxon>
    </lineage>
</organism>
<sequence length="816" mass="89955">MMISKRFSTIRRVSLLLAILIGFACGPGAEEMGEFFSLFQPGSATYSSADSRYIFTPQLYNAGLFGVDDAPDSASAKANTDAWVIYLGAGYPSKLVGNALADTSANNPLISQLKGAKPEAATYLRFAYTAQQASGNGSPWGEAQPDTVQLARLAAQARTATLATNDLFLKERYAFQAVKLADEAGLFSQSRDNYEQLVATLPRQSFISGWARCRLAGALLSLGQNNRSVFEFAQVFANCPTRRLAAERSLRHHGLRFSDEALAFAKTDAERVAVLAICAIQPKQDALPLLEKMVDLDPKNPLIELVLAREINRNEYYFAAKQFPGYVENDETRADSVAFETRRKNVPEYAGKLLSFTEKAAKNPALGNPAYYLTAAAYLQYLSGDYTSAKTTLDQAAQQPTANQTLKQQMALQQMLLLAAQPGLPDAATETALISYLTQFKQASVPDTTEPYNTNFRFTNAIQTVGKQVASRYTATDDGQKSSGWLSGCSQKKTGDSAQMAQTGPRQAKAFLMRLITTGNSSAGYSLYDFDAQMALEDSTSLRTARNLADYVVNPGSEFDERLVKLAGIDTDYAYQLLGRRAMAEENYQAAAAAFANVKPAVWQREAVRNNFAIDPFSVNMPGEGKPRNPYTPAQFASKMADLLKQAISQRNADQRAQAWYTLGCGAYNLTYYGNAWFMQHRFRSSAEPYTYRYGATEVAKLDHFWNDPYYTAKTAQVYFSQAAKQAKSQELAAKATYMAARCEASALLTRRVVEAAKTGGYVADDDSVFNAKMRGLAASDYATFLKTYQTRYRQTQFAQQMQTRCALYRDFMAGE</sequence>
<dbReference type="Proteomes" id="UP000664628">
    <property type="component" value="Unassembled WGS sequence"/>
</dbReference>
<comment type="caution">
    <text evidence="2">The sequence shown here is derived from an EMBL/GenBank/DDBJ whole genome shotgun (WGS) entry which is preliminary data.</text>
</comment>
<feature type="region of interest" description="Disordered" evidence="1">
    <location>
        <begin position="477"/>
        <end position="502"/>
    </location>
</feature>